<evidence type="ECO:0000313" key="1">
    <source>
        <dbReference type="EMBL" id="KAJ3253377.1"/>
    </source>
</evidence>
<keyword evidence="2" id="KW-1185">Reference proteome</keyword>
<evidence type="ECO:0000313" key="2">
    <source>
        <dbReference type="Proteomes" id="UP001210925"/>
    </source>
</evidence>
<organism evidence="1 2">
    <name type="scientific">Boothiomyces macroporosus</name>
    <dbReference type="NCBI Taxonomy" id="261099"/>
    <lineage>
        <taxon>Eukaryota</taxon>
        <taxon>Fungi</taxon>
        <taxon>Fungi incertae sedis</taxon>
        <taxon>Chytridiomycota</taxon>
        <taxon>Chytridiomycota incertae sedis</taxon>
        <taxon>Chytridiomycetes</taxon>
        <taxon>Rhizophydiales</taxon>
        <taxon>Terramycetaceae</taxon>
        <taxon>Boothiomyces</taxon>
    </lineage>
</organism>
<name>A0AAD5UF16_9FUNG</name>
<gene>
    <name evidence="1" type="ORF">HK103_000697</name>
</gene>
<feature type="non-terminal residue" evidence="1">
    <location>
        <position position="1"/>
    </location>
</feature>
<dbReference type="Proteomes" id="UP001210925">
    <property type="component" value="Unassembled WGS sequence"/>
</dbReference>
<protein>
    <submittedName>
        <fullName evidence="1">Uncharacterized protein</fullName>
    </submittedName>
</protein>
<dbReference type="AlphaFoldDB" id="A0AAD5UF16"/>
<reference evidence="1" key="1">
    <citation type="submission" date="2020-05" db="EMBL/GenBank/DDBJ databases">
        <title>Phylogenomic resolution of chytrid fungi.</title>
        <authorList>
            <person name="Stajich J.E."/>
            <person name="Amses K."/>
            <person name="Simmons R."/>
            <person name="Seto K."/>
            <person name="Myers J."/>
            <person name="Bonds A."/>
            <person name="Quandt C.A."/>
            <person name="Barry K."/>
            <person name="Liu P."/>
            <person name="Grigoriev I."/>
            <person name="Longcore J.E."/>
            <person name="James T.Y."/>
        </authorList>
    </citation>
    <scope>NUCLEOTIDE SEQUENCE</scope>
    <source>
        <strain evidence="1">PLAUS21</strain>
    </source>
</reference>
<accession>A0AAD5UF16</accession>
<dbReference type="EMBL" id="JADGKB010000111">
    <property type="protein sequence ID" value="KAJ3253377.1"/>
    <property type="molecule type" value="Genomic_DNA"/>
</dbReference>
<sequence length="213" mass="23573">DIQLVNGCNPQLPFLDEYVEEFPISVPGNPFQVNFNILDASSVPFTPADSTLVQTLDYSLVQPLFDQINSAFGGNLVALGSAGIPIFSSFEYIHGLSYVLTMDKINQIAQENGIQYAQFDIACVAKQTGVSPLDKKRHTIYSVLVRSDDLLSIRKAIYAEYLAAGGPPSNFNPDDFLPFFNVAFDSGLQADLLERDLVFKHYKTCIAPVEYFI</sequence>
<comment type="caution">
    <text evidence="1">The sequence shown here is derived from an EMBL/GenBank/DDBJ whole genome shotgun (WGS) entry which is preliminary data.</text>
</comment>
<proteinExistence type="predicted"/>